<keyword evidence="2" id="KW-1185">Reference proteome</keyword>
<gene>
    <name evidence="1" type="ORF">SAMN05428946_0021</name>
</gene>
<evidence type="ECO:0000313" key="1">
    <source>
        <dbReference type="EMBL" id="SIT66118.1"/>
    </source>
</evidence>
<name>A0A1U7PHB4_9BACI</name>
<evidence type="ECO:0008006" key="3">
    <source>
        <dbReference type="Google" id="ProtNLM"/>
    </source>
</evidence>
<sequence>MPGNSRTPLKEWKTFMQCYRVAPDKDASRWIISIGNLSEGEIFRYKDEAIAEAIILAKASSPSKVEIFDESQKVVDKRKF</sequence>
<dbReference type="EMBL" id="FTPL01000001">
    <property type="protein sequence ID" value="SIT66118.1"/>
    <property type="molecule type" value="Genomic_DNA"/>
</dbReference>
<dbReference type="AlphaFoldDB" id="A0A1U7PHB4"/>
<evidence type="ECO:0000313" key="2">
    <source>
        <dbReference type="Proteomes" id="UP000187550"/>
    </source>
</evidence>
<accession>A0A1U7PHB4</accession>
<proteinExistence type="predicted"/>
<organism evidence="1 2">
    <name type="scientific">Edaphobacillus lindanitolerans</name>
    <dbReference type="NCBI Taxonomy" id="550447"/>
    <lineage>
        <taxon>Bacteria</taxon>
        <taxon>Bacillati</taxon>
        <taxon>Bacillota</taxon>
        <taxon>Bacilli</taxon>
        <taxon>Bacillales</taxon>
        <taxon>Bacillaceae</taxon>
        <taxon>Edaphobacillus</taxon>
    </lineage>
</organism>
<reference evidence="2" key="1">
    <citation type="submission" date="2017-01" db="EMBL/GenBank/DDBJ databases">
        <authorList>
            <person name="Varghese N."/>
            <person name="Submissions S."/>
        </authorList>
    </citation>
    <scope>NUCLEOTIDE SEQUENCE [LARGE SCALE GENOMIC DNA]</scope>
    <source>
        <strain evidence="2">MNA4</strain>
    </source>
</reference>
<dbReference type="Proteomes" id="UP000187550">
    <property type="component" value="Unassembled WGS sequence"/>
</dbReference>
<protein>
    <recommendedName>
        <fullName evidence="3">DUF2188 domain-containing protein</fullName>
    </recommendedName>
</protein>